<name>A0A6C0IC98_9ZZZZ</name>
<dbReference type="InterPro" id="IPR002110">
    <property type="entry name" value="Ankyrin_rpt"/>
</dbReference>
<dbReference type="SUPFAM" id="SSF48403">
    <property type="entry name" value="Ankyrin repeat"/>
    <property type="match status" value="1"/>
</dbReference>
<protein>
    <submittedName>
        <fullName evidence="1">Uncharacterized protein</fullName>
    </submittedName>
</protein>
<dbReference type="Gene3D" id="1.25.40.20">
    <property type="entry name" value="Ankyrin repeat-containing domain"/>
    <property type="match status" value="1"/>
</dbReference>
<dbReference type="PROSITE" id="PS50088">
    <property type="entry name" value="ANK_REPEAT"/>
    <property type="match status" value="1"/>
</dbReference>
<dbReference type="AlphaFoldDB" id="A0A6C0IC98"/>
<reference evidence="1" key="1">
    <citation type="journal article" date="2020" name="Nature">
        <title>Giant virus diversity and host interactions through global metagenomics.</title>
        <authorList>
            <person name="Schulz F."/>
            <person name="Roux S."/>
            <person name="Paez-Espino D."/>
            <person name="Jungbluth S."/>
            <person name="Walsh D.A."/>
            <person name="Denef V.J."/>
            <person name="McMahon K.D."/>
            <person name="Konstantinidis K.T."/>
            <person name="Eloe-Fadrosh E.A."/>
            <person name="Kyrpides N.C."/>
            <person name="Woyke T."/>
        </authorList>
    </citation>
    <scope>NUCLEOTIDE SEQUENCE</scope>
    <source>
        <strain evidence="1">GVMAG-M-3300023184-71</strain>
    </source>
</reference>
<evidence type="ECO:0000313" key="1">
    <source>
        <dbReference type="EMBL" id="QHT90701.1"/>
    </source>
</evidence>
<dbReference type="Pfam" id="PF00023">
    <property type="entry name" value="Ank"/>
    <property type="match status" value="1"/>
</dbReference>
<proteinExistence type="predicted"/>
<dbReference type="InterPro" id="IPR036770">
    <property type="entry name" value="Ankyrin_rpt-contain_sf"/>
</dbReference>
<organism evidence="1">
    <name type="scientific">viral metagenome</name>
    <dbReference type="NCBI Taxonomy" id="1070528"/>
    <lineage>
        <taxon>unclassified sequences</taxon>
        <taxon>metagenomes</taxon>
        <taxon>organismal metagenomes</taxon>
    </lineage>
</organism>
<accession>A0A6C0IC98</accession>
<dbReference type="EMBL" id="MN740156">
    <property type="protein sequence ID" value="QHT90701.1"/>
    <property type="molecule type" value="Genomic_DNA"/>
</dbReference>
<dbReference type="SMART" id="SM00248">
    <property type="entry name" value="ANK"/>
    <property type="match status" value="1"/>
</dbReference>
<dbReference type="PROSITE" id="PS50297">
    <property type="entry name" value="ANK_REP_REGION"/>
    <property type="match status" value="1"/>
</dbReference>
<sequence>MIFFEKYYRGLEKRTNNLRHLLSQDSNWVSYRNASNHTLLHIAAIDGNVESARLLLAHGADMTETFILDWKKTTAMDICRKKYVAKSEEMKAILEGRHQIAKMMEEEERAYLVFKGFAIVANEHELCKKRELCKKHLSTMEWEMEHPTLIQQVLDQMWSKSNYDVFREWMEYLV</sequence>